<reference evidence="4" key="1">
    <citation type="submission" date="2023-07" db="EMBL/GenBank/DDBJ databases">
        <title>Study on multiphase classification of strain Alteromonas salexigens isolated from the Yellow Sea.</title>
        <authorList>
            <person name="Sun L."/>
        </authorList>
    </citation>
    <scope>NUCLEOTIDE SEQUENCE [LARGE SCALE GENOMIC DNA]</scope>
    <source>
        <strain evidence="4">ASW11-19</strain>
    </source>
</reference>
<accession>A0ABT2VK58</accession>
<dbReference type="EMBL" id="JAOTJC010000005">
    <property type="protein sequence ID" value="MCU7553653.1"/>
    <property type="molecule type" value="Genomic_DNA"/>
</dbReference>
<keyword evidence="2" id="KW-0808">Transferase</keyword>
<dbReference type="Proteomes" id="UP001209257">
    <property type="component" value="Unassembled WGS sequence"/>
</dbReference>
<keyword evidence="4" id="KW-1185">Reference proteome</keyword>
<proteinExistence type="predicted"/>
<gene>
    <name evidence="3" type="ORF">OCL06_03440</name>
</gene>
<keyword evidence="1" id="KW-0328">Glycosyltransferase</keyword>
<dbReference type="Gene3D" id="3.40.50.2000">
    <property type="entry name" value="Glycogen Phosphorylase B"/>
    <property type="match status" value="2"/>
</dbReference>
<dbReference type="PANTHER" id="PTHR12526">
    <property type="entry name" value="GLYCOSYLTRANSFERASE"/>
    <property type="match status" value="1"/>
</dbReference>
<dbReference type="RefSeq" id="WP_262992356.1">
    <property type="nucleotide sequence ID" value="NZ_JAOTJC010000005.1"/>
</dbReference>
<comment type="caution">
    <text evidence="3">The sequence shown here is derived from an EMBL/GenBank/DDBJ whole genome shotgun (WGS) entry which is preliminary data.</text>
</comment>
<protein>
    <submittedName>
        <fullName evidence="3">Glycosyltransferase</fullName>
    </submittedName>
</protein>
<evidence type="ECO:0000256" key="2">
    <source>
        <dbReference type="ARBA" id="ARBA00022679"/>
    </source>
</evidence>
<evidence type="ECO:0000256" key="1">
    <source>
        <dbReference type="ARBA" id="ARBA00022676"/>
    </source>
</evidence>
<organism evidence="3 4">
    <name type="scientific">Alteromonas salexigens</name>
    <dbReference type="NCBI Taxonomy" id="2982530"/>
    <lineage>
        <taxon>Bacteria</taxon>
        <taxon>Pseudomonadati</taxon>
        <taxon>Pseudomonadota</taxon>
        <taxon>Gammaproteobacteria</taxon>
        <taxon>Alteromonadales</taxon>
        <taxon>Alteromonadaceae</taxon>
        <taxon>Alteromonas/Salinimonas group</taxon>
        <taxon>Alteromonas</taxon>
    </lineage>
</organism>
<dbReference type="SUPFAM" id="SSF53756">
    <property type="entry name" value="UDP-Glycosyltransferase/glycogen phosphorylase"/>
    <property type="match status" value="1"/>
</dbReference>
<evidence type="ECO:0000313" key="3">
    <source>
        <dbReference type="EMBL" id="MCU7553653.1"/>
    </source>
</evidence>
<dbReference type="Pfam" id="PF13692">
    <property type="entry name" value="Glyco_trans_1_4"/>
    <property type="match status" value="1"/>
</dbReference>
<sequence>MELEVVIEKRFYRCREQKVWTENAFPYAFWLRYLSVFSTLTIIARVHEVNEPQSQWQQVTGEGVELVALPGYVGPTQFLRALPKTLSILRKRRNRAGRTLYRVPGILSWLHQLIVRPSRGSYAVEVVGDPADTFAKGASSGALRPVIKAVFTSLLRYQCRHAGAVSYVTRAALQQRYPPGQQAYHTHYSSICLHDDDYKKVSTYTISRPPQLLCIGNLSQPYKGCDTMLQALQLFQQQRHTVQLTWVGGGSLQLYYEALAEKLGVAHMVTFMGNVACRARIRQLIDACDLFVLPSRQEGLPRVLIEAMARSRLCVATQVGGVPELLPADRIVARDDPAGLMRCIQASLAMSAGEQLAEANGHYQRAQDYHDSQLQQRRVALYHTLRQLA</sequence>
<name>A0ABT2VK58_9ALTE</name>
<dbReference type="PANTHER" id="PTHR12526:SF510">
    <property type="entry name" value="D-INOSITOL 3-PHOSPHATE GLYCOSYLTRANSFERASE"/>
    <property type="match status" value="1"/>
</dbReference>
<evidence type="ECO:0000313" key="4">
    <source>
        <dbReference type="Proteomes" id="UP001209257"/>
    </source>
</evidence>